<evidence type="ECO:0000259" key="2">
    <source>
        <dbReference type="Pfam" id="PF14332"/>
    </source>
</evidence>
<feature type="domain" description="PatA-like N-terminal" evidence="2">
    <location>
        <begin position="18"/>
        <end position="128"/>
    </location>
</feature>
<proteinExistence type="predicted"/>
<evidence type="ECO:0000313" key="3">
    <source>
        <dbReference type="EMBL" id="MCO8274627.1"/>
    </source>
</evidence>
<accession>A0ABT1DUX9</accession>
<dbReference type="Proteomes" id="UP001523369">
    <property type="component" value="Unassembled WGS sequence"/>
</dbReference>
<evidence type="ECO:0000313" key="4">
    <source>
        <dbReference type="Proteomes" id="UP001523369"/>
    </source>
</evidence>
<sequence>MIPGSPATAGLRRQLTELGETTRTGALHVGGSPGGVLYLVAGRIAYAETPASPGLGDRLVASGRIAAATWQALLAEGRGAHRVGRLLLRDGAIGRNELALRVVAAIADATHELLQSAEAPVRFVPGERHWLGPVDGGDLGAPGHLTARRLRVGPGRNVAPAGHAPRPPNMTHSGCD</sequence>
<comment type="caution">
    <text evidence="3">The sequence shown here is derived from an EMBL/GenBank/DDBJ whole genome shotgun (WGS) entry which is preliminary data.</text>
</comment>
<protein>
    <recommendedName>
        <fullName evidence="2">PatA-like N-terminal domain-containing protein</fullName>
    </recommendedName>
</protein>
<gene>
    <name evidence="3" type="ORF">M1L60_28925</name>
</gene>
<reference evidence="3 4" key="1">
    <citation type="submission" date="2022-06" db="EMBL/GenBank/DDBJ databases">
        <title>New Species of the Genus Actinoplanes, ActinopZanes ferrugineus.</title>
        <authorList>
            <person name="Ding P."/>
        </authorList>
    </citation>
    <scope>NUCLEOTIDE SEQUENCE [LARGE SCALE GENOMIC DNA]</scope>
    <source>
        <strain evidence="3 4">TRM88003</strain>
    </source>
</reference>
<name>A0ABT1DUX9_9ACTN</name>
<dbReference type="InterPro" id="IPR025497">
    <property type="entry name" value="PatA-like_N"/>
</dbReference>
<organism evidence="3 4">
    <name type="scientific">Paractinoplanes aksuensis</name>
    <dbReference type="NCBI Taxonomy" id="2939490"/>
    <lineage>
        <taxon>Bacteria</taxon>
        <taxon>Bacillati</taxon>
        <taxon>Actinomycetota</taxon>
        <taxon>Actinomycetes</taxon>
        <taxon>Micromonosporales</taxon>
        <taxon>Micromonosporaceae</taxon>
        <taxon>Paractinoplanes</taxon>
    </lineage>
</organism>
<keyword evidence="4" id="KW-1185">Reference proteome</keyword>
<feature type="region of interest" description="Disordered" evidence="1">
    <location>
        <begin position="154"/>
        <end position="176"/>
    </location>
</feature>
<dbReference type="EMBL" id="JAMYJR010000032">
    <property type="protein sequence ID" value="MCO8274627.1"/>
    <property type="molecule type" value="Genomic_DNA"/>
</dbReference>
<dbReference type="Pfam" id="PF14332">
    <property type="entry name" value="DUF4388"/>
    <property type="match status" value="1"/>
</dbReference>
<dbReference type="RefSeq" id="WP_253240695.1">
    <property type="nucleotide sequence ID" value="NZ_JAMYJR010000032.1"/>
</dbReference>
<evidence type="ECO:0000256" key="1">
    <source>
        <dbReference type="SAM" id="MobiDB-lite"/>
    </source>
</evidence>